<dbReference type="InterPro" id="IPR021627">
    <property type="entry name" value="Mediator_Med27"/>
</dbReference>
<dbReference type="SMART" id="SM00353">
    <property type="entry name" value="HLH"/>
    <property type="match status" value="1"/>
</dbReference>
<evidence type="ECO:0000259" key="7">
    <source>
        <dbReference type="PROSITE" id="PS50888"/>
    </source>
</evidence>
<name>A0A6G0IMT4_LARCR</name>
<evidence type="ECO:0000256" key="2">
    <source>
        <dbReference type="ARBA" id="ARBA00008048"/>
    </source>
</evidence>
<evidence type="ECO:0000256" key="6">
    <source>
        <dbReference type="SAM" id="MobiDB-lite"/>
    </source>
</evidence>
<evidence type="ECO:0000313" key="8">
    <source>
        <dbReference type="EMBL" id="KAE8292591.1"/>
    </source>
</evidence>
<gene>
    <name evidence="8" type="ORF">D5F01_LYC09963</name>
</gene>
<keyword evidence="5" id="KW-0539">Nucleus</keyword>
<comment type="caution">
    <text evidence="8">The sequence shown here is derived from an EMBL/GenBank/DDBJ whole genome shotgun (WGS) entry which is preliminary data.</text>
</comment>
<evidence type="ECO:0000256" key="1">
    <source>
        <dbReference type="ARBA" id="ARBA00004123"/>
    </source>
</evidence>
<dbReference type="InterPro" id="IPR036638">
    <property type="entry name" value="HLH_DNA-bd_sf"/>
</dbReference>
<dbReference type="GO" id="GO:0006357">
    <property type="term" value="P:regulation of transcription by RNA polymerase II"/>
    <property type="evidence" value="ECO:0007669"/>
    <property type="project" value="TreeGrafter"/>
</dbReference>
<dbReference type="GO" id="GO:0003713">
    <property type="term" value="F:transcription coactivator activity"/>
    <property type="evidence" value="ECO:0007669"/>
    <property type="project" value="TreeGrafter"/>
</dbReference>
<organism evidence="8 9">
    <name type="scientific">Larimichthys crocea</name>
    <name type="common">Large yellow croaker</name>
    <name type="synonym">Pseudosciaena crocea</name>
    <dbReference type="NCBI Taxonomy" id="215358"/>
    <lineage>
        <taxon>Eukaryota</taxon>
        <taxon>Metazoa</taxon>
        <taxon>Chordata</taxon>
        <taxon>Craniata</taxon>
        <taxon>Vertebrata</taxon>
        <taxon>Euteleostomi</taxon>
        <taxon>Actinopterygii</taxon>
        <taxon>Neopterygii</taxon>
        <taxon>Teleostei</taxon>
        <taxon>Neoteleostei</taxon>
        <taxon>Acanthomorphata</taxon>
        <taxon>Eupercaria</taxon>
        <taxon>Sciaenidae</taxon>
        <taxon>Larimichthys</taxon>
    </lineage>
</organism>
<dbReference type="Pfam" id="PF00010">
    <property type="entry name" value="HLH"/>
    <property type="match status" value="1"/>
</dbReference>
<reference evidence="8 9" key="1">
    <citation type="submission" date="2019-07" db="EMBL/GenBank/DDBJ databases">
        <title>Chromosome genome assembly for large yellow croaker.</title>
        <authorList>
            <person name="Xiao S."/>
        </authorList>
    </citation>
    <scope>NUCLEOTIDE SEQUENCE [LARGE SCALE GENOMIC DNA]</scope>
    <source>
        <strain evidence="8">JMULYC20181020</strain>
        <tissue evidence="8">Muscle</tissue>
    </source>
</reference>
<keyword evidence="9" id="KW-1185">Reference proteome</keyword>
<dbReference type="PANTHER" id="PTHR13130">
    <property type="entry name" value="34 KDA TRANSCRIPTIONAL CO-ACTIVATOR-RELATED"/>
    <property type="match status" value="1"/>
</dbReference>
<dbReference type="Pfam" id="PF11571">
    <property type="entry name" value="Med27"/>
    <property type="match status" value="1"/>
</dbReference>
<evidence type="ECO:0000256" key="3">
    <source>
        <dbReference type="ARBA" id="ARBA00023015"/>
    </source>
</evidence>
<dbReference type="PANTHER" id="PTHR13130:SF4">
    <property type="entry name" value="MEDIATOR OF RNA POLYMERASE II TRANSCRIPTION SUBUNIT 27"/>
    <property type="match status" value="1"/>
</dbReference>
<feature type="region of interest" description="Disordered" evidence="6">
    <location>
        <begin position="314"/>
        <end position="340"/>
    </location>
</feature>
<dbReference type="GO" id="GO:0046983">
    <property type="term" value="F:protein dimerization activity"/>
    <property type="evidence" value="ECO:0007669"/>
    <property type="project" value="InterPro"/>
</dbReference>
<evidence type="ECO:0000313" key="9">
    <source>
        <dbReference type="Proteomes" id="UP000424527"/>
    </source>
</evidence>
<dbReference type="GO" id="GO:0016592">
    <property type="term" value="C:mediator complex"/>
    <property type="evidence" value="ECO:0007669"/>
    <property type="project" value="InterPro"/>
</dbReference>
<evidence type="ECO:0000256" key="4">
    <source>
        <dbReference type="ARBA" id="ARBA00023163"/>
    </source>
</evidence>
<dbReference type="CDD" id="cd18908">
    <property type="entry name" value="bHLH_SOHLH1_2"/>
    <property type="match status" value="1"/>
</dbReference>
<keyword evidence="4" id="KW-0804">Transcription</keyword>
<feature type="region of interest" description="Disordered" evidence="6">
    <location>
        <begin position="355"/>
        <end position="380"/>
    </location>
</feature>
<sequence>MADVVTVGVNLDAFSHAISGIQALRSSVSRVFESLKDGMKNRETLEGREKQFIAEFQDNLQAVNRDLNELERLSGLVGRPSESHPLHNSGLLSLDPVQDKTPLYSQLLQAYKWSNKLQYHAGLASSLLNQQSLKRSANQMGASAKRRPKVQPSTLVLPPQYVDDVISRIGRMFPDMTIELFRPNGTSAVLLVTLGKVLKAIVVMRSLFIDRTVVRGFSENVYNEDGKLDIWTKSQYQVFQKVTDHATTALLHYQLPQMPDVVVRSFMTWLRSYIKLFQSSCQRCGRFLQDGLPPTWRDFRTLEAFHDTCRMTGADVDPAEETGSEEADRMEHHFNSGPVGDQILSTIDSDALLTAASPEEEQQEEEEEQEEEDGDKGVMKTSSCVLLERRRRKRITQSCSTLRQLVPTIHGFHVDMVTVLETTVAFLKTVQEVVQAEDPKLQLCPPAETVADWLLQSQESRESGHKMAAKKELTSFLFVPNIIMLVAVVTRPVQGPVMTLVL</sequence>
<keyword evidence="3" id="KW-0805">Transcription regulation</keyword>
<dbReference type="SUPFAM" id="SSF47459">
    <property type="entry name" value="HLH, helix-loop-helix DNA-binding domain"/>
    <property type="match status" value="1"/>
</dbReference>
<feature type="domain" description="BHLH" evidence="7">
    <location>
        <begin position="379"/>
        <end position="430"/>
    </location>
</feature>
<dbReference type="EMBL" id="REGW02000009">
    <property type="protein sequence ID" value="KAE8292591.1"/>
    <property type="molecule type" value="Genomic_DNA"/>
</dbReference>
<evidence type="ECO:0000256" key="5">
    <source>
        <dbReference type="ARBA" id="ARBA00023242"/>
    </source>
</evidence>
<feature type="compositionally biased region" description="Acidic residues" evidence="6">
    <location>
        <begin position="358"/>
        <end position="374"/>
    </location>
</feature>
<comment type="similarity">
    <text evidence="2">Belongs to the Mediator complex subunit 27 family.</text>
</comment>
<comment type="subcellular location">
    <subcellularLocation>
        <location evidence="1">Nucleus</location>
    </subcellularLocation>
</comment>
<proteinExistence type="inferred from homology"/>
<dbReference type="PROSITE" id="PS50888">
    <property type="entry name" value="BHLH"/>
    <property type="match status" value="1"/>
</dbReference>
<dbReference type="Gene3D" id="4.10.280.10">
    <property type="entry name" value="Helix-loop-helix DNA-binding domain"/>
    <property type="match status" value="1"/>
</dbReference>
<protein>
    <submittedName>
        <fullName evidence="8">Mediator of RNA polymerase II transcription subunit 27</fullName>
    </submittedName>
</protein>
<dbReference type="Proteomes" id="UP000424527">
    <property type="component" value="Unassembled WGS sequence"/>
</dbReference>
<dbReference type="AlphaFoldDB" id="A0A6G0IMT4"/>
<accession>A0A6G0IMT4</accession>
<dbReference type="InterPro" id="IPR011598">
    <property type="entry name" value="bHLH_dom"/>
</dbReference>